<dbReference type="Proteomes" id="UP000030645">
    <property type="component" value="Unassembled WGS sequence"/>
</dbReference>
<evidence type="ECO:0000256" key="3">
    <source>
        <dbReference type="ARBA" id="ARBA00023002"/>
    </source>
</evidence>
<dbReference type="InterPro" id="IPR020904">
    <property type="entry name" value="Sc_DH/Rdtase_CS"/>
</dbReference>
<proteinExistence type="inferred from homology"/>
<dbReference type="PROSITE" id="PS00061">
    <property type="entry name" value="ADH_SHORT"/>
    <property type="match status" value="1"/>
</dbReference>
<evidence type="ECO:0000256" key="2">
    <source>
        <dbReference type="ARBA" id="ARBA00022857"/>
    </source>
</evidence>
<dbReference type="OrthoDB" id="1933717at2759"/>
<evidence type="ECO:0000313" key="7">
    <source>
        <dbReference type="Proteomes" id="UP000030645"/>
    </source>
</evidence>
<dbReference type="Gene3D" id="3.40.50.720">
    <property type="entry name" value="NAD(P)-binding Rossmann-like Domain"/>
    <property type="match status" value="1"/>
</dbReference>
<dbReference type="PANTHER" id="PTHR43490">
    <property type="entry name" value="(+)-NEOMENTHOL DEHYDROGENASE"/>
    <property type="match status" value="1"/>
</dbReference>
<evidence type="ECO:0000256" key="1">
    <source>
        <dbReference type="ARBA" id="ARBA00006484"/>
    </source>
</evidence>
<sequence length="306" mass="33878">MDQYSKEPYDHLSLPSSDPFQSPTRWWSKETVAIVTGANKGIGFALVKRLAEIGLTLILTARDLERGSKAVESLKRQGLFVHFFRLDVSDPASIQAFVSWFSQNFPALDILINNAGISYNEIGENSVKQAERVMKTNFFGAKLLTQSLLPFFRRSSSSSRLLNITSRLGSLDKMRNPSIKAILASKDLSEEQIEGVVNSFLNDVKNGVWESRGWPEMWTDYAVSKLALSAYSRVLAKRYAGLGLSVNCYCPGFTQTAMTHGKGTHTADDAAETGARLALLPPHQLPSGKFFVWANNNTATFLDSKL</sequence>
<dbReference type="AlphaFoldDB" id="W9RF82"/>
<dbReference type="PANTHER" id="PTHR43490:SF60">
    <property type="entry name" value="NAD(P)-BINDING ROSSMANN-FOLD SUPERFAMILY PROTEIN"/>
    <property type="match status" value="1"/>
</dbReference>
<dbReference type="STRING" id="981085.W9RF82"/>
<dbReference type="SUPFAM" id="SSF51735">
    <property type="entry name" value="NAD(P)-binding Rossmann-fold domains"/>
    <property type="match status" value="1"/>
</dbReference>
<dbReference type="GO" id="GO:0016491">
    <property type="term" value="F:oxidoreductase activity"/>
    <property type="evidence" value="ECO:0007669"/>
    <property type="project" value="UniProtKB-KW"/>
</dbReference>
<keyword evidence="2" id="KW-0521">NADP</keyword>
<dbReference type="KEGG" id="mnt:21403286"/>
<gene>
    <name evidence="6" type="ORF">L484_020385</name>
</gene>
<feature type="compositionally biased region" description="Basic and acidic residues" evidence="5">
    <location>
        <begin position="1"/>
        <end position="10"/>
    </location>
</feature>
<dbReference type="PRINTS" id="PR00081">
    <property type="entry name" value="GDHRDH"/>
</dbReference>
<name>W9RF82_9ROSA</name>
<protein>
    <submittedName>
        <fullName evidence="6">(+)-neomenthol dehydrogenase</fullName>
    </submittedName>
</protein>
<accession>W9RF82</accession>
<keyword evidence="7" id="KW-1185">Reference proteome</keyword>
<feature type="region of interest" description="Disordered" evidence="5">
    <location>
        <begin position="1"/>
        <end position="22"/>
    </location>
</feature>
<dbReference type="Pfam" id="PF00106">
    <property type="entry name" value="adh_short"/>
    <property type="match status" value="2"/>
</dbReference>
<comment type="similarity">
    <text evidence="1 4">Belongs to the short-chain dehydrogenases/reductases (SDR) family.</text>
</comment>
<keyword evidence="3" id="KW-0560">Oxidoreductase</keyword>
<dbReference type="GO" id="GO:0016020">
    <property type="term" value="C:membrane"/>
    <property type="evidence" value="ECO:0007669"/>
    <property type="project" value="TreeGrafter"/>
</dbReference>
<dbReference type="FunFam" id="3.40.50.720:FF:000387">
    <property type="entry name" value="NAD(P)-binding Rossmann-fold superfamily protein"/>
    <property type="match status" value="1"/>
</dbReference>
<dbReference type="EMBL" id="KE344952">
    <property type="protein sequence ID" value="EXB88317.1"/>
    <property type="molecule type" value="Genomic_DNA"/>
</dbReference>
<dbReference type="PRINTS" id="PR00080">
    <property type="entry name" value="SDRFAMILY"/>
</dbReference>
<reference evidence="7" key="1">
    <citation type="submission" date="2013-01" db="EMBL/GenBank/DDBJ databases">
        <title>Draft Genome Sequence of a Mulberry Tree, Morus notabilis C.K. Schneid.</title>
        <authorList>
            <person name="He N."/>
            <person name="Zhao S."/>
        </authorList>
    </citation>
    <scope>NUCLEOTIDE SEQUENCE</scope>
</reference>
<organism evidence="6 7">
    <name type="scientific">Morus notabilis</name>
    <dbReference type="NCBI Taxonomy" id="981085"/>
    <lineage>
        <taxon>Eukaryota</taxon>
        <taxon>Viridiplantae</taxon>
        <taxon>Streptophyta</taxon>
        <taxon>Embryophyta</taxon>
        <taxon>Tracheophyta</taxon>
        <taxon>Spermatophyta</taxon>
        <taxon>Magnoliopsida</taxon>
        <taxon>eudicotyledons</taxon>
        <taxon>Gunneridae</taxon>
        <taxon>Pentapetalae</taxon>
        <taxon>rosids</taxon>
        <taxon>fabids</taxon>
        <taxon>Rosales</taxon>
        <taxon>Moraceae</taxon>
        <taxon>Moreae</taxon>
        <taxon>Morus</taxon>
    </lineage>
</organism>
<evidence type="ECO:0000313" key="6">
    <source>
        <dbReference type="EMBL" id="EXB88317.1"/>
    </source>
</evidence>
<dbReference type="eggNOG" id="KOG1208">
    <property type="taxonomic scope" value="Eukaryota"/>
</dbReference>
<dbReference type="InterPro" id="IPR002347">
    <property type="entry name" value="SDR_fam"/>
</dbReference>
<evidence type="ECO:0000256" key="4">
    <source>
        <dbReference type="RuleBase" id="RU000363"/>
    </source>
</evidence>
<dbReference type="InterPro" id="IPR036291">
    <property type="entry name" value="NAD(P)-bd_dom_sf"/>
</dbReference>
<evidence type="ECO:0000256" key="5">
    <source>
        <dbReference type="SAM" id="MobiDB-lite"/>
    </source>
</evidence>